<dbReference type="EMBL" id="FMUX01000001">
    <property type="protein sequence ID" value="SCX79987.1"/>
    <property type="molecule type" value="Genomic_DNA"/>
</dbReference>
<dbReference type="Gene3D" id="3.40.1690.10">
    <property type="entry name" value="secretion proteins EscU"/>
    <property type="match status" value="1"/>
</dbReference>
<keyword evidence="2" id="KW-0966">Cell projection</keyword>
<protein>
    <submittedName>
        <fullName evidence="2">Flagellar biosynthesis protein</fullName>
    </submittedName>
</protein>
<dbReference type="STRING" id="419481.SAMN05216233_101369"/>
<organism evidence="2 3">
    <name type="scientific">Desulfoluna spongiiphila</name>
    <dbReference type="NCBI Taxonomy" id="419481"/>
    <lineage>
        <taxon>Bacteria</taxon>
        <taxon>Pseudomonadati</taxon>
        <taxon>Thermodesulfobacteriota</taxon>
        <taxon>Desulfobacteria</taxon>
        <taxon>Desulfobacterales</taxon>
        <taxon>Desulfolunaceae</taxon>
        <taxon>Desulfoluna</taxon>
    </lineage>
</organism>
<dbReference type="SUPFAM" id="SSF160544">
    <property type="entry name" value="EscU C-terminal domain-like"/>
    <property type="match status" value="1"/>
</dbReference>
<sequence length="94" mass="10164">MSRPDKKRQTAVALGYKGGEGNAPTVKAKGHGPVAEKIIDLAREHGVPIQSDPDLVEVLAALDLDMEIPEEIYAVVAELLAFVYRTNNKVPETP</sequence>
<dbReference type="InterPro" id="IPR006135">
    <property type="entry name" value="T3SS_substrate_exporter"/>
</dbReference>
<dbReference type="RefSeq" id="WP_092208147.1">
    <property type="nucleotide sequence ID" value="NZ_FMUX01000001.1"/>
</dbReference>
<dbReference type="AlphaFoldDB" id="A0A1G5AQ11"/>
<dbReference type="Proteomes" id="UP000198870">
    <property type="component" value="Unassembled WGS sequence"/>
</dbReference>
<keyword evidence="3" id="KW-1185">Reference proteome</keyword>
<reference evidence="2 3" key="1">
    <citation type="submission" date="2016-10" db="EMBL/GenBank/DDBJ databases">
        <authorList>
            <person name="de Groot N.N."/>
        </authorList>
    </citation>
    <scope>NUCLEOTIDE SEQUENCE [LARGE SCALE GENOMIC DNA]</scope>
    <source>
        <strain evidence="2 3">AA1</strain>
    </source>
</reference>
<dbReference type="PANTHER" id="PTHR30531:SF12">
    <property type="entry name" value="FLAGELLAR BIOSYNTHETIC PROTEIN FLHB"/>
    <property type="match status" value="1"/>
</dbReference>
<dbReference type="PANTHER" id="PTHR30531">
    <property type="entry name" value="FLAGELLAR BIOSYNTHETIC PROTEIN FLHB"/>
    <property type="match status" value="1"/>
</dbReference>
<gene>
    <name evidence="2" type="ORF">SAMN05216233_101369</name>
</gene>
<comment type="similarity">
    <text evidence="1">Belongs to the type III secretion exporter family.</text>
</comment>
<proteinExistence type="inferred from homology"/>
<dbReference type="InterPro" id="IPR029025">
    <property type="entry name" value="T3SS_substrate_exporter_C"/>
</dbReference>
<dbReference type="OrthoDB" id="9807950at2"/>
<evidence type="ECO:0000313" key="2">
    <source>
        <dbReference type="EMBL" id="SCX79987.1"/>
    </source>
</evidence>
<keyword evidence="2" id="KW-0969">Cilium</keyword>
<name>A0A1G5AQ11_9BACT</name>
<keyword evidence="2" id="KW-0282">Flagellum</keyword>
<dbReference type="GO" id="GO:0005886">
    <property type="term" value="C:plasma membrane"/>
    <property type="evidence" value="ECO:0007669"/>
    <property type="project" value="TreeGrafter"/>
</dbReference>
<evidence type="ECO:0000313" key="3">
    <source>
        <dbReference type="Proteomes" id="UP000198870"/>
    </source>
</evidence>
<dbReference type="GO" id="GO:0009306">
    <property type="term" value="P:protein secretion"/>
    <property type="evidence" value="ECO:0007669"/>
    <property type="project" value="InterPro"/>
</dbReference>
<accession>A0A1G5AQ11</accession>
<dbReference type="Pfam" id="PF01312">
    <property type="entry name" value="Bac_export_2"/>
    <property type="match status" value="1"/>
</dbReference>
<evidence type="ECO:0000256" key="1">
    <source>
        <dbReference type="ARBA" id="ARBA00010690"/>
    </source>
</evidence>